<name>A0A849CDJ1_9NOCA</name>
<proteinExistence type="predicted"/>
<sequence length="111" mass="11909">MRRTFAMLPQRKPPSSPRPKALGYLNRDRIPVGVAPESVGCTSRAWAEEQGYLWGGTYLAASDDAQAVAALTRAAAQPDVEVIVVPNSGHLPAGQHVIIAGDRHTRVIAVR</sequence>
<dbReference type="AlphaFoldDB" id="A0A849CDJ1"/>
<reference evidence="2 3" key="1">
    <citation type="submission" date="2020-05" db="EMBL/GenBank/DDBJ databases">
        <title>MicrobeNet Type strains.</title>
        <authorList>
            <person name="Nicholson A.C."/>
        </authorList>
    </citation>
    <scope>NUCLEOTIDE SEQUENCE [LARGE SCALE GENOMIC DNA]</scope>
    <source>
        <strain evidence="2 3">JCM 3224</strain>
    </source>
</reference>
<feature type="region of interest" description="Disordered" evidence="1">
    <location>
        <begin position="1"/>
        <end position="23"/>
    </location>
</feature>
<comment type="caution">
    <text evidence="2">The sequence shown here is derived from an EMBL/GenBank/DDBJ whole genome shotgun (WGS) entry which is preliminary data.</text>
</comment>
<organism evidence="2 3">
    <name type="scientific">Nocardia uniformis</name>
    <dbReference type="NCBI Taxonomy" id="53432"/>
    <lineage>
        <taxon>Bacteria</taxon>
        <taxon>Bacillati</taxon>
        <taxon>Actinomycetota</taxon>
        <taxon>Actinomycetes</taxon>
        <taxon>Mycobacteriales</taxon>
        <taxon>Nocardiaceae</taxon>
        <taxon>Nocardia</taxon>
    </lineage>
</organism>
<keyword evidence="3" id="KW-1185">Reference proteome</keyword>
<gene>
    <name evidence="2" type="ORF">HLB23_40475</name>
</gene>
<dbReference type="Proteomes" id="UP000586827">
    <property type="component" value="Unassembled WGS sequence"/>
</dbReference>
<dbReference type="RefSeq" id="WP_157552821.1">
    <property type="nucleotide sequence ID" value="NZ_JABELX010000035.1"/>
</dbReference>
<accession>A0A849CDJ1</accession>
<protein>
    <submittedName>
        <fullName evidence="2">Uncharacterized protein</fullName>
    </submittedName>
</protein>
<evidence type="ECO:0000313" key="3">
    <source>
        <dbReference type="Proteomes" id="UP000586827"/>
    </source>
</evidence>
<dbReference type="EMBL" id="JABELX010000035">
    <property type="protein sequence ID" value="NNH76056.1"/>
    <property type="molecule type" value="Genomic_DNA"/>
</dbReference>
<evidence type="ECO:0000313" key="2">
    <source>
        <dbReference type="EMBL" id="NNH76056.1"/>
    </source>
</evidence>
<evidence type="ECO:0000256" key="1">
    <source>
        <dbReference type="SAM" id="MobiDB-lite"/>
    </source>
</evidence>